<dbReference type="AlphaFoldDB" id="A0A930FRG7"/>
<evidence type="ECO:0000256" key="1">
    <source>
        <dbReference type="SAM" id="MobiDB-lite"/>
    </source>
</evidence>
<name>A0A930FRG7_9FIRM</name>
<evidence type="ECO:0000313" key="2">
    <source>
        <dbReference type="EMBL" id="MBF1129543.1"/>
    </source>
</evidence>
<organism evidence="2 3">
    <name type="scientific">Dialister invisus</name>
    <dbReference type="NCBI Taxonomy" id="218538"/>
    <lineage>
        <taxon>Bacteria</taxon>
        <taxon>Bacillati</taxon>
        <taxon>Bacillota</taxon>
        <taxon>Negativicutes</taxon>
        <taxon>Veillonellales</taxon>
        <taxon>Veillonellaceae</taxon>
        <taxon>Dialister</taxon>
    </lineage>
</organism>
<reference evidence="2" key="1">
    <citation type="submission" date="2020-04" db="EMBL/GenBank/DDBJ databases">
        <title>Deep metagenomics examines the oral microbiome during advanced dental caries in children, revealing novel taxa and co-occurrences with host molecules.</title>
        <authorList>
            <person name="Baker J.L."/>
            <person name="Morton J.T."/>
            <person name="Dinis M."/>
            <person name="Alvarez R."/>
            <person name="Tran N.C."/>
            <person name="Knight R."/>
            <person name="Edlund A."/>
        </authorList>
    </citation>
    <scope>NUCLEOTIDE SEQUENCE</scope>
    <source>
        <strain evidence="2">JCVI_32_bin.14</strain>
    </source>
</reference>
<feature type="region of interest" description="Disordered" evidence="1">
    <location>
        <begin position="131"/>
        <end position="158"/>
    </location>
</feature>
<gene>
    <name evidence="2" type="ORF">HXL70_05795</name>
</gene>
<dbReference type="EMBL" id="JABZMK010000031">
    <property type="protein sequence ID" value="MBF1129543.1"/>
    <property type="molecule type" value="Genomic_DNA"/>
</dbReference>
<feature type="non-terminal residue" evidence="2">
    <location>
        <position position="1"/>
    </location>
</feature>
<protein>
    <submittedName>
        <fullName evidence="2">VWA domain-containing protein</fullName>
    </submittedName>
</protein>
<dbReference type="InterPro" id="IPR036465">
    <property type="entry name" value="vWFA_dom_sf"/>
</dbReference>
<accession>A0A930FRG7</accession>
<comment type="caution">
    <text evidence="2">The sequence shown here is derived from an EMBL/GenBank/DDBJ whole genome shotgun (WGS) entry which is preliminary data.</text>
</comment>
<dbReference type="SUPFAM" id="SSF53300">
    <property type="entry name" value="vWA-like"/>
    <property type="match status" value="1"/>
</dbReference>
<evidence type="ECO:0000313" key="3">
    <source>
        <dbReference type="Proteomes" id="UP000757890"/>
    </source>
</evidence>
<sequence>KMTDKDYTPGGMTALLDAVGRTIHKMDMVSGIHRKDKGNKVLFVIITDGEENDSREYTYADVKKLIKDRQENAGWEFIFLGANIDAAAAAENLGIDRDRAVKYKNTGSGVRANFKAVAELSDSLAKSGRVSDEWKETVEKDEDDAADKQSAAVTLHRR</sequence>
<dbReference type="Proteomes" id="UP000757890">
    <property type="component" value="Unassembled WGS sequence"/>
</dbReference>
<proteinExistence type="predicted"/>